<dbReference type="SUPFAM" id="SSF53474">
    <property type="entry name" value="alpha/beta-Hydrolases"/>
    <property type="match status" value="1"/>
</dbReference>
<dbReference type="Pfam" id="PF21768">
    <property type="entry name" value="AF_1763-like_C"/>
    <property type="match status" value="1"/>
</dbReference>
<evidence type="ECO:0000259" key="3">
    <source>
        <dbReference type="Pfam" id="PF21768"/>
    </source>
</evidence>
<keyword evidence="1" id="KW-0732">Signal</keyword>
<dbReference type="Gene3D" id="2.60.40.2190">
    <property type="match status" value="1"/>
</dbReference>
<dbReference type="RefSeq" id="WP_106614650.1">
    <property type="nucleotide sequence ID" value="NZ_PYAX01000002.1"/>
</dbReference>
<sequence>MRIPLVALITALTATVTAAPAKADVPTPIIFVHGQQGSAQQWQSNAKRFSGNGYPDALLHAYEYDTSIPTNDHAIAGLEAFIATVRARTRSAKVDVIAHSRGTTVMHTYLSVPERAAAVRKYVNVDGRSSATLPGGVPTLALWGSLQPNGSIGGATNVHLTTLGHTETTTSAEGFGHVYRFLRGRAAFTTQVVPELPALVRIAGRATYYPQNTGVEGVVQVWEVDSGTGARLGTAPRYSVRTGADGAFGPLPVNGRKHYELVVLRDGQLPYHSYFEPFERSDRFVRLQVSRPGGITDNIDRCPTHSALTVIRNREWWSDQPDSDKLELNGVNVLEPAVSAKLRQVLAAFVFDDNCDRASTPGVVLPPFATLPFLTGVDAYLPAQVDGGGTIRVTQTARGSEGRTRTIAVPNWPSDAHAVTVQFKDYLDSGTGGVRRTSP</sequence>
<dbReference type="Gene3D" id="3.40.50.1820">
    <property type="entry name" value="alpha/beta hydrolase"/>
    <property type="match status" value="1"/>
</dbReference>
<dbReference type="Pfam" id="PF18067">
    <property type="entry name" value="Lipase_C"/>
    <property type="match status" value="1"/>
</dbReference>
<name>A0A2P8IH44_SACCR</name>
<feature type="domain" description="AF-1763-like C-terminal" evidence="3">
    <location>
        <begin position="310"/>
        <end position="425"/>
    </location>
</feature>
<dbReference type="InterPro" id="IPR029058">
    <property type="entry name" value="AB_hydrolase_fold"/>
</dbReference>
<dbReference type="InterPro" id="IPR049036">
    <property type="entry name" value="AF_1763-like_C"/>
</dbReference>
<organism evidence="4 5">
    <name type="scientific">Saccharothrix carnea</name>
    <dbReference type="NCBI Taxonomy" id="1280637"/>
    <lineage>
        <taxon>Bacteria</taxon>
        <taxon>Bacillati</taxon>
        <taxon>Actinomycetota</taxon>
        <taxon>Actinomycetes</taxon>
        <taxon>Pseudonocardiales</taxon>
        <taxon>Pseudonocardiaceae</taxon>
        <taxon>Saccharothrix</taxon>
    </lineage>
</organism>
<dbReference type="GO" id="GO:0016298">
    <property type="term" value="F:lipase activity"/>
    <property type="evidence" value="ECO:0007669"/>
    <property type="project" value="TreeGrafter"/>
</dbReference>
<dbReference type="OrthoDB" id="8871309at2"/>
<dbReference type="PANTHER" id="PTHR32015">
    <property type="entry name" value="FASTING INDUCED LIPASE"/>
    <property type="match status" value="1"/>
</dbReference>
<evidence type="ECO:0000313" key="4">
    <source>
        <dbReference type="EMBL" id="PSL57782.1"/>
    </source>
</evidence>
<gene>
    <name evidence="4" type="ORF">B0I31_102761</name>
</gene>
<dbReference type="Proteomes" id="UP000241118">
    <property type="component" value="Unassembled WGS sequence"/>
</dbReference>
<dbReference type="GO" id="GO:0016042">
    <property type="term" value="P:lipid catabolic process"/>
    <property type="evidence" value="ECO:0007669"/>
    <property type="project" value="InterPro"/>
</dbReference>
<feature type="chain" id="PRO_5015143914" evidence="1">
    <location>
        <begin position="24"/>
        <end position="439"/>
    </location>
</feature>
<reference evidence="4 5" key="1">
    <citation type="submission" date="2018-03" db="EMBL/GenBank/DDBJ databases">
        <title>Genomic Encyclopedia of Type Strains, Phase III (KMG-III): the genomes of soil and plant-associated and newly described type strains.</title>
        <authorList>
            <person name="Whitman W."/>
        </authorList>
    </citation>
    <scope>NUCLEOTIDE SEQUENCE [LARGE SCALE GENOMIC DNA]</scope>
    <source>
        <strain evidence="4 5">CGMCC 4.7097</strain>
    </source>
</reference>
<dbReference type="InterPro" id="IPR002918">
    <property type="entry name" value="Lipase_EstA/Esterase_EstB"/>
</dbReference>
<feature type="domain" description="AFL C-terminal" evidence="2">
    <location>
        <begin position="200"/>
        <end position="292"/>
    </location>
</feature>
<comment type="caution">
    <text evidence="4">The sequence shown here is derived from an EMBL/GenBank/DDBJ whole genome shotgun (WGS) entry which is preliminary data.</text>
</comment>
<keyword evidence="5" id="KW-1185">Reference proteome</keyword>
<dbReference type="InterPro" id="IPR040664">
    <property type="entry name" value="AFL_C"/>
</dbReference>
<dbReference type="Gene3D" id="2.60.40.2200">
    <property type="match status" value="1"/>
</dbReference>
<protein>
    <submittedName>
        <fullName evidence="4">Lipase (Class 2)</fullName>
    </submittedName>
</protein>
<proteinExistence type="predicted"/>
<feature type="signal peptide" evidence="1">
    <location>
        <begin position="1"/>
        <end position="23"/>
    </location>
</feature>
<dbReference type="AlphaFoldDB" id="A0A2P8IH44"/>
<dbReference type="PANTHER" id="PTHR32015:SF1">
    <property type="entry name" value="LIPASE"/>
    <property type="match status" value="1"/>
</dbReference>
<evidence type="ECO:0000256" key="1">
    <source>
        <dbReference type="SAM" id="SignalP"/>
    </source>
</evidence>
<dbReference type="Pfam" id="PF01674">
    <property type="entry name" value="Lipase_2"/>
    <property type="match status" value="1"/>
</dbReference>
<evidence type="ECO:0000313" key="5">
    <source>
        <dbReference type="Proteomes" id="UP000241118"/>
    </source>
</evidence>
<dbReference type="EMBL" id="PYAX01000002">
    <property type="protein sequence ID" value="PSL57782.1"/>
    <property type="molecule type" value="Genomic_DNA"/>
</dbReference>
<accession>A0A2P8IH44</accession>
<evidence type="ECO:0000259" key="2">
    <source>
        <dbReference type="Pfam" id="PF18067"/>
    </source>
</evidence>